<dbReference type="WBParaSite" id="Gr19_v10_g1011.t1">
    <property type="protein sequence ID" value="Gr19_v10_g1011.t1"/>
    <property type="gene ID" value="Gr19_v10_g1011"/>
</dbReference>
<evidence type="ECO:0000313" key="5">
    <source>
        <dbReference type="WBParaSite" id="Gr19_v10_g1011.t1"/>
    </source>
</evidence>
<keyword evidence="4" id="KW-1185">Reference proteome</keyword>
<dbReference type="GO" id="GO:0005634">
    <property type="term" value="C:nucleus"/>
    <property type="evidence" value="ECO:0007669"/>
    <property type="project" value="TreeGrafter"/>
</dbReference>
<dbReference type="PANTHER" id="PTHR20835">
    <property type="entry name" value="E3 UBIQUITIN-PROTEIN LIGASE PPP1R11-RELATED"/>
    <property type="match status" value="1"/>
</dbReference>
<name>A0A914GP32_GLORO</name>
<evidence type="ECO:0000256" key="1">
    <source>
        <dbReference type="ARBA" id="ARBA00021994"/>
    </source>
</evidence>
<sequence length="146" mass="16048">MRTKTKKTTTTGCAPETRTFKELSASPASVPRPSTTTLTDQREGTANQDQQTPAEQFVLRLEASGTRPRVQWSADTVDNEHLDKKKSKCCCIYKKKRNWDESNSSDEDEECESAHCRGHVEKHRKPPPSDDGNGGGCGPGPSSIPT</sequence>
<dbReference type="Pfam" id="PF07491">
    <property type="entry name" value="PPI_Ypi1"/>
    <property type="match status" value="1"/>
</dbReference>
<reference evidence="5" key="1">
    <citation type="submission" date="2022-11" db="UniProtKB">
        <authorList>
            <consortium name="WormBaseParasite"/>
        </authorList>
    </citation>
    <scope>IDENTIFICATION</scope>
</reference>
<evidence type="ECO:0000256" key="2">
    <source>
        <dbReference type="ARBA" id="ARBA00031039"/>
    </source>
</evidence>
<dbReference type="GO" id="GO:0004865">
    <property type="term" value="F:protein serine/threonine phosphatase inhibitor activity"/>
    <property type="evidence" value="ECO:0007669"/>
    <property type="project" value="InterPro"/>
</dbReference>
<protein>
    <recommendedName>
        <fullName evidence="1">E3 ubiquitin-protein ligase PPP1R11</fullName>
    </recommendedName>
    <alternativeName>
        <fullName evidence="2">Protein phosphatase 1 regulatory subunit 11</fullName>
    </alternativeName>
</protein>
<evidence type="ECO:0000313" key="4">
    <source>
        <dbReference type="Proteomes" id="UP000887572"/>
    </source>
</evidence>
<feature type="compositionally biased region" description="Polar residues" evidence="3">
    <location>
        <begin position="32"/>
        <end position="54"/>
    </location>
</feature>
<feature type="region of interest" description="Disordered" evidence="3">
    <location>
        <begin position="1"/>
        <end position="54"/>
    </location>
</feature>
<dbReference type="GO" id="GO:0008157">
    <property type="term" value="F:protein phosphatase 1 binding"/>
    <property type="evidence" value="ECO:0007669"/>
    <property type="project" value="TreeGrafter"/>
</dbReference>
<evidence type="ECO:0000256" key="3">
    <source>
        <dbReference type="SAM" id="MobiDB-lite"/>
    </source>
</evidence>
<organism evidence="4 5">
    <name type="scientific">Globodera rostochiensis</name>
    <name type="common">Golden nematode worm</name>
    <name type="synonym">Heterodera rostochiensis</name>
    <dbReference type="NCBI Taxonomy" id="31243"/>
    <lineage>
        <taxon>Eukaryota</taxon>
        <taxon>Metazoa</taxon>
        <taxon>Ecdysozoa</taxon>
        <taxon>Nematoda</taxon>
        <taxon>Chromadorea</taxon>
        <taxon>Rhabditida</taxon>
        <taxon>Tylenchina</taxon>
        <taxon>Tylenchomorpha</taxon>
        <taxon>Tylenchoidea</taxon>
        <taxon>Heteroderidae</taxon>
        <taxon>Heteroderinae</taxon>
        <taxon>Globodera</taxon>
    </lineage>
</organism>
<dbReference type="Proteomes" id="UP000887572">
    <property type="component" value="Unplaced"/>
</dbReference>
<dbReference type="AlphaFoldDB" id="A0A914GP32"/>
<dbReference type="InterPro" id="IPR011107">
    <property type="entry name" value="PPI_Ypi1"/>
</dbReference>
<proteinExistence type="predicted"/>
<accession>A0A914GP32</accession>
<dbReference type="PANTHER" id="PTHR20835:SF0">
    <property type="entry name" value="E3 UBIQUITIN-PROTEIN LIGASE PPP1R11"/>
    <property type="match status" value="1"/>
</dbReference>
<feature type="region of interest" description="Disordered" evidence="3">
    <location>
        <begin position="99"/>
        <end position="146"/>
    </location>
</feature>